<evidence type="ECO:0000313" key="1">
    <source>
        <dbReference type="EMBL" id="UOE42181.1"/>
    </source>
</evidence>
<proteinExistence type="predicted"/>
<gene>
    <name evidence="1" type="ORF">MTP09_05970</name>
</gene>
<dbReference type="RefSeq" id="WP_243551149.1">
    <property type="nucleotide sequence ID" value="NZ_CP094532.1"/>
</dbReference>
<accession>A0ABY4BWF0</accession>
<organism evidence="1 2">
    <name type="scientific">Chryseobacterium suipulveris</name>
    <dbReference type="NCBI Taxonomy" id="2929800"/>
    <lineage>
        <taxon>Bacteria</taxon>
        <taxon>Pseudomonadati</taxon>
        <taxon>Bacteroidota</taxon>
        <taxon>Flavobacteriia</taxon>
        <taxon>Flavobacteriales</taxon>
        <taxon>Weeksellaceae</taxon>
        <taxon>Chryseobacterium group</taxon>
        <taxon>Chryseobacterium</taxon>
    </lineage>
</organism>
<dbReference type="EMBL" id="CP094532">
    <property type="protein sequence ID" value="UOE42181.1"/>
    <property type="molecule type" value="Genomic_DNA"/>
</dbReference>
<reference evidence="1 2" key="1">
    <citation type="submission" date="2022-03" db="EMBL/GenBank/DDBJ databases">
        <title>Chryseobacterium sp. isolated from particulate matters in swine house.</title>
        <authorList>
            <person name="Won M."/>
            <person name="Kim S.-J."/>
            <person name="Kwon S.-W."/>
        </authorList>
    </citation>
    <scope>NUCLEOTIDE SEQUENCE [LARGE SCALE GENOMIC DNA]</scope>
    <source>
        <strain evidence="1 2">SC2-2</strain>
    </source>
</reference>
<name>A0ABY4BWF0_9FLAO</name>
<evidence type="ECO:0008006" key="3">
    <source>
        <dbReference type="Google" id="ProtNLM"/>
    </source>
</evidence>
<evidence type="ECO:0000313" key="2">
    <source>
        <dbReference type="Proteomes" id="UP000831460"/>
    </source>
</evidence>
<dbReference type="Proteomes" id="UP000831460">
    <property type="component" value="Chromosome"/>
</dbReference>
<keyword evidence="2" id="KW-1185">Reference proteome</keyword>
<protein>
    <recommendedName>
        <fullName evidence="3">RES domain-containing protein</fullName>
    </recommendedName>
</protein>
<sequence length="291" mass="34587">MDFSKLPTIERINEIIRELKSFDLELTDENLIFQKIQELVFIPFPTAMLQNTFYVDRIRLNQGDKLYTSEEQISYRRDETNIEKYGRANLMKQSLFYGAFESENIKLPRFVNLIETSEIFREIEKHEDLDIKFYATLGRWKLKKNTEVLEVIFSEDFLKSEENKRAFDYHYKNLKRDLPDFEERFKLILEFFTSEFSKKTIKSHHDYKLSSMYFNLSLNSSPNIGGVKYPSVKSDYLGYNLALLPEFLDENFELSNVSLLEIDKKGKNTVVDIVNHVTDFGVNNKNFTWEK</sequence>